<gene>
    <name evidence="1" type="ORF">MPH_00629</name>
</gene>
<comment type="caution">
    <text evidence="1">The sequence shown here is derived from an EMBL/GenBank/DDBJ whole genome shotgun (WGS) entry which is preliminary data.</text>
</comment>
<proteinExistence type="predicted"/>
<evidence type="ECO:0000313" key="1">
    <source>
        <dbReference type="EMBL" id="EKG22038.1"/>
    </source>
</evidence>
<dbReference type="HOGENOM" id="CLU_1796827_0_0_1"/>
<dbReference type="VEuPathDB" id="FungiDB:MPH_00629"/>
<reference evidence="1 2" key="1">
    <citation type="journal article" date="2012" name="BMC Genomics">
        <title>Tools to kill: Genome of one of the most destructive plant pathogenic fungi Macrophomina phaseolina.</title>
        <authorList>
            <person name="Islam M.S."/>
            <person name="Haque M.S."/>
            <person name="Islam M.M."/>
            <person name="Emdad E.M."/>
            <person name="Halim A."/>
            <person name="Hossen Q.M.M."/>
            <person name="Hossain M.Z."/>
            <person name="Ahmed B."/>
            <person name="Rahim S."/>
            <person name="Rahman M.S."/>
            <person name="Alam M.M."/>
            <person name="Hou S."/>
            <person name="Wan X."/>
            <person name="Saito J.A."/>
            <person name="Alam M."/>
        </authorList>
    </citation>
    <scope>NUCLEOTIDE SEQUENCE [LARGE SCALE GENOMIC DNA]</scope>
    <source>
        <strain evidence="1 2">MS6</strain>
    </source>
</reference>
<name>K2S5A3_MACPH</name>
<sequence length="144" mass="16250">MTQTEAREEPAAGVEGTAVSTPYTGYAISSHMLYIHRNYEARLLTIHTDKQCARDVHENEQILPLSAWSARKLWRHPRTNANGTLRDAHVAGLDRRGRRNGRRGACASDNHDFRTRRPHLQRRGAAGIRYRAVRVALGGDSLQQ</sequence>
<dbReference type="AlphaFoldDB" id="K2S5A3"/>
<dbReference type="InParanoid" id="K2S5A3"/>
<evidence type="ECO:0000313" key="2">
    <source>
        <dbReference type="Proteomes" id="UP000007129"/>
    </source>
</evidence>
<organism evidence="1 2">
    <name type="scientific">Macrophomina phaseolina (strain MS6)</name>
    <name type="common">Charcoal rot fungus</name>
    <dbReference type="NCBI Taxonomy" id="1126212"/>
    <lineage>
        <taxon>Eukaryota</taxon>
        <taxon>Fungi</taxon>
        <taxon>Dikarya</taxon>
        <taxon>Ascomycota</taxon>
        <taxon>Pezizomycotina</taxon>
        <taxon>Dothideomycetes</taxon>
        <taxon>Dothideomycetes incertae sedis</taxon>
        <taxon>Botryosphaeriales</taxon>
        <taxon>Botryosphaeriaceae</taxon>
        <taxon>Macrophomina</taxon>
    </lineage>
</organism>
<accession>K2S5A3</accession>
<dbReference type="Proteomes" id="UP000007129">
    <property type="component" value="Unassembled WGS sequence"/>
</dbReference>
<dbReference type="EMBL" id="AHHD01000031">
    <property type="protein sequence ID" value="EKG22038.1"/>
    <property type="molecule type" value="Genomic_DNA"/>
</dbReference>
<protein>
    <submittedName>
        <fullName evidence="1">Uncharacterized protein</fullName>
    </submittedName>
</protein>